<reference evidence="1" key="2">
    <citation type="submission" date="2022-11" db="EMBL/GenBank/DDBJ databases">
        <authorList>
            <person name="Coimbra C."/>
        </authorList>
    </citation>
    <scope>NUCLEOTIDE SEQUENCE</scope>
    <source>
        <strain evidence="1">Jales19</strain>
    </source>
</reference>
<evidence type="ECO:0000313" key="1">
    <source>
        <dbReference type="EMBL" id="MCZ8547386.1"/>
    </source>
</evidence>
<evidence type="ECO:0000313" key="3">
    <source>
        <dbReference type="Proteomes" id="UP000198588"/>
    </source>
</evidence>
<sequence length="78" mass="8645">MATFREMRVLEIVEDDALTSEQKIAGLREIESEARGLQRAASESPMNDDDGWQDDLRQVRLALDKLGATEPKKGAASL</sequence>
<name>A0A1G5Y5M7_9HYPH</name>
<gene>
    <name evidence="1" type="ORF">OOJ09_24625</name>
    <name evidence="2" type="ORF">SAMN02927914_02892</name>
</gene>
<protein>
    <submittedName>
        <fullName evidence="2">Uncharacterized protein</fullName>
    </submittedName>
</protein>
<dbReference type="Proteomes" id="UP000198588">
    <property type="component" value="Unassembled WGS sequence"/>
</dbReference>
<evidence type="ECO:0000313" key="4">
    <source>
        <dbReference type="Proteomes" id="UP001152178"/>
    </source>
</evidence>
<organism evidence="2 3">
    <name type="scientific">Mesorhizobium qingshengii</name>
    <dbReference type="NCBI Taxonomy" id="1165689"/>
    <lineage>
        <taxon>Bacteria</taxon>
        <taxon>Pseudomonadati</taxon>
        <taxon>Pseudomonadota</taxon>
        <taxon>Alphaproteobacteria</taxon>
        <taxon>Hyphomicrobiales</taxon>
        <taxon>Phyllobacteriaceae</taxon>
        <taxon>Mesorhizobium</taxon>
    </lineage>
</organism>
<proteinExistence type="predicted"/>
<dbReference type="OrthoDB" id="8084279at2"/>
<dbReference type="RefSeq" id="WP_091578620.1">
    <property type="nucleotide sequence ID" value="NZ_FMXM01000008.1"/>
</dbReference>
<reference evidence="2 3" key="1">
    <citation type="submission" date="2016-10" db="EMBL/GenBank/DDBJ databases">
        <authorList>
            <person name="de Groot N.N."/>
        </authorList>
    </citation>
    <scope>NUCLEOTIDE SEQUENCE [LARGE SCALE GENOMIC DNA]</scope>
    <source>
        <strain evidence="2 3">CGMCC 1.12097</strain>
    </source>
</reference>
<dbReference type="Proteomes" id="UP001152178">
    <property type="component" value="Unassembled WGS sequence"/>
</dbReference>
<evidence type="ECO:0000313" key="2">
    <source>
        <dbReference type="EMBL" id="SDA77526.1"/>
    </source>
</evidence>
<dbReference type="EMBL" id="FMXM01000008">
    <property type="protein sequence ID" value="SDA77526.1"/>
    <property type="molecule type" value="Genomic_DNA"/>
</dbReference>
<keyword evidence="4" id="KW-1185">Reference proteome</keyword>
<accession>A0A1G5Y5M7</accession>
<dbReference type="EMBL" id="JAPFQA010000014">
    <property type="protein sequence ID" value="MCZ8547386.1"/>
    <property type="molecule type" value="Genomic_DNA"/>
</dbReference>
<dbReference type="AlphaFoldDB" id="A0A1G5Y5M7"/>